<dbReference type="HOGENOM" id="CLU_040460_5_0_9"/>
<dbReference type="PROSITE" id="PS51459">
    <property type="entry name" value="FIDO"/>
    <property type="match status" value="1"/>
</dbReference>
<sequence>MALIDNEKLYENIEKKLELIKAAKEQPVIMKPFIKDFAYRFCWSSNALEGNTLSLDETICLIDYDEVRSGHTYTEYQEAKNLYKAIKKEMLPLQKREITEAWIKEANGEIIETDGNYRTGSVYIGNLVEAVYYSPNADNVPELMDTFLKSANFEGTSVKESLEKIALTHIQFERIHPFKDGNGRVGRMILNQQLINNGLLPVTFSAKGKYRQAFRIYDRNKDTSSIVHIIGKAQEEAISRITQLDISLKKSLDINKGEQFEW</sequence>
<comment type="caution">
    <text evidence="5">The sequence shown here is derived from an EMBL/GenBank/DDBJ whole genome shotgun (WGS) entry which is preliminary data.</text>
</comment>
<reference evidence="5 6" key="1">
    <citation type="submission" date="2008-08" db="EMBL/GenBank/DDBJ databases">
        <title>Draft genome sequence of Ruminococcus lactaris ATCC 29176.</title>
        <authorList>
            <person name="Sudarsanam P."/>
            <person name="Ley R."/>
            <person name="Guruge J."/>
            <person name="Turnbaugh P.J."/>
            <person name="Mahowald M."/>
            <person name="Liep D."/>
            <person name="Gordon J."/>
        </authorList>
    </citation>
    <scope>NUCLEOTIDE SEQUENCE [LARGE SCALE GENOMIC DNA]</scope>
    <source>
        <strain evidence="5 6">ATCC 29176</strain>
    </source>
</reference>
<dbReference type="Gene3D" id="1.10.3290.10">
    <property type="entry name" value="Fido-like domain"/>
    <property type="match status" value="1"/>
</dbReference>
<reference evidence="5 6" key="2">
    <citation type="submission" date="2008-08" db="EMBL/GenBank/DDBJ databases">
        <authorList>
            <person name="Fulton L."/>
            <person name="Clifton S."/>
            <person name="Fulton B."/>
            <person name="Xu J."/>
            <person name="Minx P."/>
            <person name="Pepin K.H."/>
            <person name="Johnson M."/>
            <person name="Bhonagiri V."/>
            <person name="Nash W.E."/>
            <person name="Mardis E.R."/>
            <person name="Wilson R.K."/>
        </authorList>
    </citation>
    <scope>NUCLEOTIDE SEQUENCE [LARGE SCALE GENOMIC DNA]</scope>
    <source>
        <strain evidence="5 6">ATCC 29176</strain>
    </source>
</reference>
<dbReference type="SUPFAM" id="SSF140931">
    <property type="entry name" value="Fic-like"/>
    <property type="match status" value="1"/>
</dbReference>
<protein>
    <submittedName>
        <fullName evidence="5">Fic family protein</fullName>
    </submittedName>
</protein>
<gene>
    <name evidence="5" type="ORF">RUMLAC_02067</name>
</gene>
<dbReference type="PANTHER" id="PTHR13504">
    <property type="entry name" value="FIDO DOMAIN-CONTAINING PROTEIN DDB_G0283145"/>
    <property type="match status" value="1"/>
</dbReference>
<dbReference type="eggNOG" id="COG3177">
    <property type="taxonomic scope" value="Bacteria"/>
</dbReference>
<evidence type="ECO:0000256" key="1">
    <source>
        <dbReference type="PIRSR" id="PIRSR640198-1"/>
    </source>
</evidence>
<accession>B5CRG6</accession>
<name>B5CRG6_9FIRM</name>
<dbReference type="GeneID" id="77333321"/>
<dbReference type="AlphaFoldDB" id="B5CRG6"/>
<evidence type="ECO:0000256" key="2">
    <source>
        <dbReference type="PIRSR" id="PIRSR640198-2"/>
    </source>
</evidence>
<organism evidence="5 6">
    <name type="scientific">[Ruminococcus] lactaris ATCC 29176</name>
    <dbReference type="NCBI Taxonomy" id="471875"/>
    <lineage>
        <taxon>Bacteria</taxon>
        <taxon>Bacillati</taxon>
        <taxon>Bacillota</taxon>
        <taxon>Clostridia</taxon>
        <taxon>Lachnospirales</taxon>
        <taxon>Lachnospiraceae</taxon>
        <taxon>Mediterraneibacter</taxon>
    </lineage>
</organism>
<keyword evidence="2" id="KW-0547">Nucleotide-binding</keyword>
<dbReference type="GO" id="GO:0005524">
    <property type="term" value="F:ATP binding"/>
    <property type="evidence" value="ECO:0007669"/>
    <property type="project" value="UniProtKB-KW"/>
</dbReference>
<feature type="domain" description="Fido" evidence="4">
    <location>
        <begin position="98"/>
        <end position="232"/>
    </location>
</feature>
<feature type="site" description="Important for autoinhibition of adenylyltransferase activity" evidence="3">
    <location>
        <position position="49"/>
    </location>
</feature>
<dbReference type="Proteomes" id="UP000003254">
    <property type="component" value="Unassembled WGS sequence"/>
</dbReference>
<evidence type="ECO:0000256" key="3">
    <source>
        <dbReference type="PIRSR" id="PIRSR640198-3"/>
    </source>
</evidence>
<dbReference type="RefSeq" id="WP_005612157.1">
    <property type="nucleotide sequence ID" value="NZ_CP102292.1"/>
</dbReference>
<feature type="binding site" evidence="2">
    <location>
        <begin position="180"/>
        <end position="187"/>
    </location>
    <ligand>
        <name>ATP</name>
        <dbReference type="ChEBI" id="CHEBI:30616"/>
    </ligand>
</feature>
<evidence type="ECO:0000259" key="4">
    <source>
        <dbReference type="PROSITE" id="PS51459"/>
    </source>
</evidence>
<dbReference type="Pfam" id="PF02661">
    <property type="entry name" value="Fic"/>
    <property type="match status" value="1"/>
</dbReference>
<dbReference type="InterPro" id="IPR036597">
    <property type="entry name" value="Fido-like_dom_sf"/>
</dbReference>
<proteinExistence type="predicted"/>
<evidence type="ECO:0000313" key="5">
    <source>
        <dbReference type="EMBL" id="EDY32188.1"/>
    </source>
</evidence>
<keyword evidence="6" id="KW-1185">Reference proteome</keyword>
<feature type="active site" evidence="1">
    <location>
        <position position="176"/>
    </location>
</feature>
<dbReference type="EMBL" id="ABOU02000047">
    <property type="protein sequence ID" value="EDY32188.1"/>
    <property type="molecule type" value="Genomic_DNA"/>
</dbReference>
<dbReference type="InterPro" id="IPR003812">
    <property type="entry name" value="Fido"/>
</dbReference>
<keyword evidence="2" id="KW-0067">ATP-binding</keyword>
<dbReference type="PANTHER" id="PTHR13504:SF38">
    <property type="entry name" value="FIDO DOMAIN-CONTAINING PROTEIN"/>
    <property type="match status" value="1"/>
</dbReference>
<evidence type="ECO:0000313" key="6">
    <source>
        <dbReference type="Proteomes" id="UP000003254"/>
    </source>
</evidence>
<dbReference type="InterPro" id="IPR040198">
    <property type="entry name" value="Fido_containing"/>
</dbReference>